<dbReference type="InterPro" id="IPR001810">
    <property type="entry name" value="F-box_dom"/>
</dbReference>
<feature type="domain" description="F-box" evidence="1">
    <location>
        <begin position="36"/>
        <end position="74"/>
    </location>
</feature>
<keyword evidence="4" id="KW-1185">Reference proteome</keyword>
<dbReference type="PANTHER" id="PTHR31672:SF8">
    <property type="entry name" value="F-BOX DOMAIN-CONTAINING PROTEIN"/>
    <property type="match status" value="1"/>
</dbReference>
<comment type="caution">
    <text evidence="3">The sequence shown here is derived from an EMBL/GenBank/DDBJ whole genome shotgun (WGS) entry which is preliminary data.</text>
</comment>
<dbReference type="Proteomes" id="UP000467841">
    <property type="component" value="Unassembled WGS sequence"/>
</dbReference>
<dbReference type="PANTHER" id="PTHR31672">
    <property type="entry name" value="BNACNNG10540D PROTEIN"/>
    <property type="match status" value="1"/>
</dbReference>
<dbReference type="Pfam" id="PF12937">
    <property type="entry name" value="F-box-like"/>
    <property type="match status" value="1"/>
</dbReference>
<organism evidence="3 4">
    <name type="scientific">Microthlaspi erraticum</name>
    <dbReference type="NCBI Taxonomy" id="1685480"/>
    <lineage>
        <taxon>Eukaryota</taxon>
        <taxon>Viridiplantae</taxon>
        <taxon>Streptophyta</taxon>
        <taxon>Embryophyta</taxon>
        <taxon>Tracheophyta</taxon>
        <taxon>Spermatophyta</taxon>
        <taxon>Magnoliopsida</taxon>
        <taxon>eudicotyledons</taxon>
        <taxon>Gunneridae</taxon>
        <taxon>Pentapetalae</taxon>
        <taxon>rosids</taxon>
        <taxon>malvids</taxon>
        <taxon>Brassicales</taxon>
        <taxon>Brassicaceae</taxon>
        <taxon>Coluteocarpeae</taxon>
        <taxon>Microthlaspi</taxon>
    </lineage>
</organism>
<dbReference type="InterPro" id="IPR056592">
    <property type="entry name" value="Beta-prop_At3g26010-like"/>
</dbReference>
<dbReference type="InterPro" id="IPR036047">
    <property type="entry name" value="F-box-like_dom_sf"/>
</dbReference>
<dbReference type="InterPro" id="IPR050796">
    <property type="entry name" value="SCF_F-box_component"/>
</dbReference>
<dbReference type="AlphaFoldDB" id="A0A6D2KWE3"/>
<name>A0A6D2KWE3_9BRAS</name>
<dbReference type="EMBL" id="CACVBM020001640">
    <property type="protein sequence ID" value="CAA7056451.1"/>
    <property type="molecule type" value="Genomic_DNA"/>
</dbReference>
<sequence length="434" mass="49943">MASLRKRKRSKRALYWIERRRKGKVAATRKPNIIIEDLPECLLLQEIFSKLRNPRDFVACKNVSKRWKSLISSSSSSFHHNPSLALILNTQPQYATNDICMEGWKGFELSKYVDPEFDPPVCVLASCKDVLLCMKSSSKEFYIVNPLTMQWTRLPEPGFATSGVPIGLIGNGTKGIYHVVRLMRCTRSWFRVFLFDSMIGTWIGSKVDHPPWSQSSWCPTQYQALVFKGALHWLAEDGPVVAYNPNDRKTCLLIHRSHEMCHASYGGDAIVSEILTISMGHLRVLQLVASVDHHHLLIWTLVDYKQSIWKQEHDPISFTGLPWLQDWTFSAQHNMSGFMAQPETRKRILSPQTLCCHPYNPLLVYFCLPERIVSLDVATKKMHLITRLSKSNTDGVYWNQYDKVIPMTMHLDPSLVPHHGNVLRPRRRKHAQIL</sequence>
<evidence type="ECO:0000259" key="1">
    <source>
        <dbReference type="Pfam" id="PF12937"/>
    </source>
</evidence>
<dbReference type="OrthoDB" id="1052291at2759"/>
<proteinExistence type="predicted"/>
<evidence type="ECO:0000313" key="4">
    <source>
        <dbReference type="Proteomes" id="UP000467841"/>
    </source>
</evidence>
<feature type="domain" description="F-box protein At3g26010-like beta-propeller" evidence="2">
    <location>
        <begin position="123"/>
        <end position="400"/>
    </location>
</feature>
<protein>
    <submittedName>
        <fullName evidence="3">Uncharacterized protein</fullName>
    </submittedName>
</protein>
<dbReference type="SUPFAM" id="SSF81383">
    <property type="entry name" value="F-box domain"/>
    <property type="match status" value="1"/>
</dbReference>
<evidence type="ECO:0000259" key="2">
    <source>
        <dbReference type="Pfam" id="PF24750"/>
    </source>
</evidence>
<reference evidence="3" key="1">
    <citation type="submission" date="2020-01" db="EMBL/GenBank/DDBJ databases">
        <authorList>
            <person name="Mishra B."/>
        </authorList>
    </citation>
    <scope>NUCLEOTIDE SEQUENCE [LARGE SCALE GENOMIC DNA]</scope>
</reference>
<evidence type="ECO:0000313" key="3">
    <source>
        <dbReference type="EMBL" id="CAA7056451.1"/>
    </source>
</evidence>
<accession>A0A6D2KWE3</accession>
<dbReference type="Gene3D" id="1.20.1280.50">
    <property type="match status" value="1"/>
</dbReference>
<dbReference type="Pfam" id="PF24750">
    <property type="entry name" value="b-prop_At3g26010-like"/>
    <property type="match status" value="1"/>
</dbReference>
<gene>
    <name evidence="3" type="ORF">MERR_LOCUS43687</name>
</gene>